<dbReference type="InterPro" id="IPR036390">
    <property type="entry name" value="WH_DNA-bd_sf"/>
</dbReference>
<comment type="similarity">
    <text evidence="1">Belongs to the non-flavoprotein flavin reductase family.</text>
</comment>
<protein>
    <submittedName>
        <fullName evidence="5">Flavin reductase-like protein</fullName>
    </submittedName>
</protein>
<name>E7RZ19_9BURK</name>
<dbReference type="SUPFAM" id="SSF50475">
    <property type="entry name" value="FMN-binding split barrel"/>
    <property type="match status" value="1"/>
</dbReference>
<gene>
    <name evidence="5" type="ORF">HMPREF0551_1933</name>
</gene>
<dbReference type="RefSeq" id="WP_005674295.1">
    <property type="nucleotide sequence ID" value="NZ_CP146288.1"/>
</dbReference>
<evidence type="ECO:0000259" key="4">
    <source>
        <dbReference type="SMART" id="SM00903"/>
    </source>
</evidence>
<keyword evidence="6" id="KW-1185">Reference proteome</keyword>
<dbReference type="Pfam" id="PF01613">
    <property type="entry name" value="Flavin_Reduct"/>
    <property type="match status" value="1"/>
</dbReference>
<feature type="region of interest" description="Disordered" evidence="3">
    <location>
        <begin position="1"/>
        <end position="31"/>
    </location>
</feature>
<proteinExistence type="inferred from homology"/>
<dbReference type="PANTHER" id="PTHR30466">
    <property type="entry name" value="FLAVIN REDUCTASE"/>
    <property type="match status" value="1"/>
</dbReference>
<evidence type="ECO:0000256" key="1">
    <source>
        <dbReference type="ARBA" id="ARBA00008898"/>
    </source>
</evidence>
<dbReference type="HOGENOM" id="CLU_873556_0_0_4"/>
<evidence type="ECO:0000313" key="5">
    <source>
        <dbReference type="EMBL" id="EFV93818.1"/>
    </source>
</evidence>
<dbReference type="AlphaFoldDB" id="E7RZ19"/>
<dbReference type="InterPro" id="IPR036388">
    <property type="entry name" value="WH-like_DNA-bd_sf"/>
</dbReference>
<dbReference type="NCBIfam" id="NF045919">
    <property type="entry name" value="HphnlacHdxRed"/>
    <property type="match status" value="1"/>
</dbReference>
<dbReference type="SMART" id="SM00903">
    <property type="entry name" value="Flavin_Reduct"/>
    <property type="match status" value="1"/>
</dbReference>
<keyword evidence="2" id="KW-0560">Oxidoreductase</keyword>
<accession>E7RZ19</accession>
<dbReference type="EMBL" id="AEQP01000022">
    <property type="protein sequence ID" value="EFV93818.1"/>
    <property type="molecule type" value="Genomic_DNA"/>
</dbReference>
<dbReference type="STRING" id="887898.HMPREF0551_1933"/>
<dbReference type="SUPFAM" id="SSF46785">
    <property type="entry name" value="Winged helix' DNA-binding domain"/>
    <property type="match status" value="1"/>
</dbReference>
<sequence>MTTNPAAQAVAAPQNGQSNGQAAGAAQRAGAGGQPVPVAEAVIDPRKFRRALGNFATGVTVMTASADGRKVGVTANSFNSVSLDPPLILWSIDKRSGSYPVFAQASHFAVNVLAVGQIALSNQFARPGDDRYAGVPHRSGVGGSILLENTAASFQCEKHQIIDGGDHWIMIGKVVAYDDNGRDPLLYHQGAYSMVLPHPELEEREEVNAPRTEFHSRLVDNYFYLMSQAMRAHQEACQPERRQGGWSAGESRVLLVLDADQPVDLATVVHQAVMPAREVEPVLRLLRERGLVRQEGSGFVLTPEGHRQAQAVWDMARRQQDRVFAPFSDEEKALFADMLKRVIVRC</sequence>
<evidence type="ECO:0000256" key="3">
    <source>
        <dbReference type="SAM" id="MobiDB-lite"/>
    </source>
</evidence>
<organism evidence="5 6">
    <name type="scientific">Lautropia mirabilis ATCC 51599</name>
    <dbReference type="NCBI Taxonomy" id="887898"/>
    <lineage>
        <taxon>Bacteria</taxon>
        <taxon>Pseudomonadati</taxon>
        <taxon>Pseudomonadota</taxon>
        <taxon>Betaproteobacteria</taxon>
        <taxon>Burkholderiales</taxon>
        <taxon>Burkholderiaceae</taxon>
        <taxon>Lautropia</taxon>
    </lineage>
</organism>
<evidence type="ECO:0000313" key="6">
    <source>
        <dbReference type="Proteomes" id="UP000011021"/>
    </source>
</evidence>
<evidence type="ECO:0000256" key="2">
    <source>
        <dbReference type="ARBA" id="ARBA00023002"/>
    </source>
</evidence>
<comment type="caution">
    <text evidence="5">The sequence shown here is derived from an EMBL/GenBank/DDBJ whole genome shotgun (WGS) entry which is preliminary data.</text>
</comment>
<dbReference type="PANTHER" id="PTHR30466:SF11">
    <property type="entry name" value="FLAVIN-DEPENDENT MONOOXYGENASE, REDUCTASE SUBUNIT HSAB"/>
    <property type="match status" value="1"/>
</dbReference>
<dbReference type="Proteomes" id="UP000011021">
    <property type="component" value="Unassembled WGS sequence"/>
</dbReference>
<dbReference type="Gene3D" id="2.30.110.10">
    <property type="entry name" value="Electron Transport, Fmn-binding Protein, Chain A"/>
    <property type="match status" value="1"/>
</dbReference>
<dbReference type="GO" id="GO:0010181">
    <property type="term" value="F:FMN binding"/>
    <property type="evidence" value="ECO:0007669"/>
    <property type="project" value="InterPro"/>
</dbReference>
<dbReference type="GO" id="GO:0042602">
    <property type="term" value="F:riboflavin reductase (NADPH) activity"/>
    <property type="evidence" value="ECO:0007669"/>
    <property type="project" value="TreeGrafter"/>
</dbReference>
<dbReference type="Gene3D" id="1.10.10.10">
    <property type="entry name" value="Winged helix-like DNA-binding domain superfamily/Winged helix DNA-binding domain"/>
    <property type="match status" value="1"/>
</dbReference>
<reference evidence="5 6" key="1">
    <citation type="submission" date="2010-12" db="EMBL/GenBank/DDBJ databases">
        <authorList>
            <person name="Muzny D."/>
            <person name="Qin X."/>
            <person name="Deng J."/>
            <person name="Jiang H."/>
            <person name="Liu Y."/>
            <person name="Qu J."/>
            <person name="Song X.-Z."/>
            <person name="Zhang L."/>
            <person name="Thornton R."/>
            <person name="Coyle M."/>
            <person name="Francisco L."/>
            <person name="Jackson L."/>
            <person name="Javaid M."/>
            <person name="Korchina V."/>
            <person name="Kovar C."/>
            <person name="Mata R."/>
            <person name="Mathew T."/>
            <person name="Ngo R."/>
            <person name="Nguyen L."/>
            <person name="Nguyen N."/>
            <person name="Okwuonu G."/>
            <person name="Ongeri F."/>
            <person name="Pham C."/>
            <person name="Simmons D."/>
            <person name="Wilczek-Boney K."/>
            <person name="Hale W."/>
            <person name="Jakkamsetti A."/>
            <person name="Pham P."/>
            <person name="Ruth R."/>
            <person name="San Lucas F."/>
            <person name="Warren J."/>
            <person name="Zhang J."/>
            <person name="Zhao Z."/>
            <person name="Zhou C."/>
            <person name="Zhu D."/>
            <person name="Lee S."/>
            <person name="Bess C."/>
            <person name="Blankenburg K."/>
            <person name="Forbes L."/>
            <person name="Fu Q."/>
            <person name="Gubbala S."/>
            <person name="Hirani K."/>
            <person name="Jayaseelan J.C."/>
            <person name="Lara F."/>
            <person name="Munidasa M."/>
            <person name="Palculict T."/>
            <person name="Patil S."/>
            <person name="Pu L.-L."/>
            <person name="Saada N."/>
            <person name="Tang L."/>
            <person name="Weissenberger G."/>
            <person name="Zhu Y."/>
            <person name="Hemphill L."/>
            <person name="Shang Y."/>
            <person name="Youmans B."/>
            <person name="Ayvaz T."/>
            <person name="Ross M."/>
            <person name="Santibanez J."/>
            <person name="Aqrawi P."/>
            <person name="Gross S."/>
            <person name="Joshi V."/>
            <person name="Fowler G."/>
            <person name="Nazareth L."/>
            <person name="Reid J."/>
            <person name="Worley K."/>
            <person name="Petrosino J."/>
            <person name="Highlander S."/>
            <person name="Gibbs R."/>
        </authorList>
    </citation>
    <scope>NUCLEOTIDE SEQUENCE [LARGE SCALE GENOMIC DNA]</scope>
    <source>
        <strain evidence="5 6">ATCC 51599</strain>
    </source>
</reference>
<feature type="compositionally biased region" description="Low complexity" evidence="3">
    <location>
        <begin position="1"/>
        <end position="29"/>
    </location>
</feature>
<feature type="domain" description="Flavin reductase like" evidence="4">
    <location>
        <begin position="52"/>
        <end position="194"/>
    </location>
</feature>
<dbReference type="InterPro" id="IPR050268">
    <property type="entry name" value="NADH-dep_flavin_reductase"/>
</dbReference>
<dbReference type="eggNOG" id="COG1853">
    <property type="taxonomic scope" value="Bacteria"/>
</dbReference>
<dbReference type="InterPro" id="IPR002563">
    <property type="entry name" value="Flavin_Rdtase-like_dom"/>
</dbReference>
<dbReference type="InterPro" id="IPR012349">
    <property type="entry name" value="Split_barrel_FMN-bd"/>
</dbReference>